<comment type="caution">
    <text evidence="1">The sequence shown here is derived from an EMBL/GenBank/DDBJ whole genome shotgun (WGS) entry which is preliminary data.</text>
</comment>
<accession>A0A5B0W020</accession>
<dbReference type="SMR" id="A0A5B0W020"/>
<reference evidence="1 4" key="2">
    <citation type="submission" date="2019-09" db="EMBL/GenBank/DDBJ databases">
        <title>Whole genome sequence of Photorhabdus heterorhabditis strain ETL (Enterobacteriales: Enterobacteriaceae) a bacterial symbiont of Heterorhabditis zealandica strain ETL (Rhabditida: Heterorhabditidae).</title>
        <authorList>
            <person name="Lulamba T.E."/>
            <person name="Serepa-Dlamini M.H."/>
        </authorList>
    </citation>
    <scope>NUCLEOTIDE SEQUENCE [LARGE SCALE GENOMIC DNA]</scope>
    <source>
        <strain evidence="1 4">ETL</strain>
    </source>
</reference>
<dbReference type="EMBL" id="LJCS01000042">
    <property type="protein sequence ID" value="KOY61388.1"/>
    <property type="molecule type" value="Genomic_DNA"/>
</dbReference>
<dbReference type="RefSeq" id="WP_054479957.1">
    <property type="nucleotide sequence ID" value="NZ_CAWMRL010000042.1"/>
</dbReference>
<dbReference type="AlphaFoldDB" id="A0A5B0W020"/>
<evidence type="ECO:0000313" key="1">
    <source>
        <dbReference type="EMBL" id="KAA1179775.1"/>
    </source>
</evidence>
<keyword evidence="3" id="KW-1185">Reference proteome</keyword>
<dbReference type="Proteomes" id="UP000322184">
    <property type="component" value="Unassembled WGS sequence"/>
</dbReference>
<dbReference type="EMBL" id="VTUW01000045">
    <property type="protein sequence ID" value="KAA1179775.1"/>
    <property type="molecule type" value="Genomic_DNA"/>
</dbReference>
<sequence length="59" mass="6703">MKKLNKASQNKTWNKALIDCVGKKSNSLQGKPIRSNKVEKLVQSATIPSWNSNVHSYRF</sequence>
<organism evidence="1 4">
    <name type="scientific">Photorhabdus heterorhabditis</name>
    <dbReference type="NCBI Taxonomy" id="880156"/>
    <lineage>
        <taxon>Bacteria</taxon>
        <taxon>Pseudomonadati</taxon>
        <taxon>Pseudomonadota</taxon>
        <taxon>Gammaproteobacteria</taxon>
        <taxon>Enterobacterales</taxon>
        <taxon>Morganellaceae</taxon>
        <taxon>Photorhabdus</taxon>
    </lineage>
</organism>
<reference evidence="2 3" key="1">
    <citation type="submission" date="2015-09" db="EMBL/GenBank/DDBJ databases">
        <title>Draft genome sequence and assembly of Photorhabdus sp. VMG, a bacterial symbiont associated with Heterorhabditis zealandica.</title>
        <authorList>
            <person name="Naidoo S."/>
            <person name="Featherston J."/>
            <person name="Mothupi B."/>
            <person name="Gray V.M."/>
        </authorList>
    </citation>
    <scope>NUCLEOTIDE SEQUENCE [LARGE SCALE GENOMIC DNA]</scope>
    <source>
        <strain evidence="2 3">VMG</strain>
    </source>
</reference>
<evidence type="ECO:0000313" key="4">
    <source>
        <dbReference type="Proteomes" id="UP000322184"/>
    </source>
</evidence>
<evidence type="ECO:0000313" key="2">
    <source>
        <dbReference type="EMBL" id="KOY61388.1"/>
    </source>
</evidence>
<dbReference type="NCBIfam" id="NF041295">
    <property type="entry name" value="dynobact_RiPP"/>
    <property type="match status" value="1"/>
</dbReference>
<dbReference type="Proteomes" id="UP000037727">
    <property type="component" value="Unassembled WGS sequence"/>
</dbReference>
<gene>
    <name evidence="2" type="ORF">AM629_14340</name>
    <name evidence="1" type="ORF">F0L16_17985</name>
</gene>
<dbReference type="OrthoDB" id="6457255at2"/>
<protein>
    <submittedName>
        <fullName evidence="1">Uncharacterized protein</fullName>
    </submittedName>
</protein>
<proteinExistence type="predicted"/>
<name>A0A5B0W020_9GAMM</name>
<evidence type="ECO:0000313" key="3">
    <source>
        <dbReference type="Proteomes" id="UP000037727"/>
    </source>
</evidence>